<dbReference type="HAMAP" id="MF_02040">
    <property type="entry name" value="Mrp_NBP35"/>
    <property type="match status" value="1"/>
</dbReference>
<dbReference type="GO" id="GO:0051539">
    <property type="term" value="F:4 iron, 4 sulfur cluster binding"/>
    <property type="evidence" value="ECO:0007669"/>
    <property type="project" value="TreeGrafter"/>
</dbReference>
<evidence type="ECO:0000313" key="8">
    <source>
        <dbReference type="Proteomes" id="UP000183639"/>
    </source>
</evidence>
<accession>A0A1I3BT35</accession>
<dbReference type="SUPFAM" id="SSF52540">
    <property type="entry name" value="P-loop containing nucleoside triphosphate hydrolases"/>
    <property type="match status" value="1"/>
</dbReference>
<keyword evidence="6" id="KW-0378">Hydrolase</keyword>
<comment type="function">
    <text evidence="6">Binds and transfers iron-sulfur (Fe-S) clusters to target apoproteins. Can hydrolyze ATP.</text>
</comment>
<comment type="subunit">
    <text evidence="6">Homodimer.</text>
</comment>
<feature type="binding site" evidence="6">
    <location>
        <begin position="44"/>
        <end position="51"/>
    </location>
    <ligand>
        <name>ATP</name>
        <dbReference type="ChEBI" id="CHEBI:30616"/>
    </ligand>
</feature>
<evidence type="ECO:0000256" key="3">
    <source>
        <dbReference type="ARBA" id="ARBA00022840"/>
    </source>
</evidence>
<dbReference type="InterPro" id="IPR044304">
    <property type="entry name" value="NUBPL-like"/>
</dbReference>
<dbReference type="FunFam" id="3.40.50.300:FF:001119">
    <property type="entry name" value="Iron-sulfur cluster carrier protein"/>
    <property type="match status" value="1"/>
</dbReference>
<dbReference type="GO" id="GO:0016226">
    <property type="term" value="P:iron-sulfur cluster assembly"/>
    <property type="evidence" value="ECO:0007669"/>
    <property type="project" value="InterPro"/>
</dbReference>
<gene>
    <name evidence="7" type="ORF">SAMN04487861_101213</name>
</gene>
<keyword evidence="5 6" id="KW-0411">Iron-sulfur</keyword>
<dbReference type="GO" id="GO:0005524">
    <property type="term" value="F:ATP binding"/>
    <property type="evidence" value="ECO:0007669"/>
    <property type="project" value="UniProtKB-UniRule"/>
</dbReference>
<evidence type="ECO:0000256" key="5">
    <source>
        <dbReference type="ARBA" id="ARBA00023014"/>
    </source>
</evidence>
<dbReference type="GO" id="GO:0046872">
    <property type="term" value="F:metal ion binding"/>
    <property type="evidence" value="ECO:0007669"/>
    <property type="project" value="UniProtKB-KW"/>
</dbReference>
<protein>
    <recommendedName>
        <fullName evidence="6">Iron-sulfur cluster carrier protein</fullName>
    </recommendedName>
</protein>
<evidence type="ECO:0000256" key="6">
    <source>
        <dbReference type="HAMAP-Rule" id="MF_02040"/>
    </source>
</evidence>
<dbReference type="RefSeq" id="WP_075441599.1">
    <property type="nucleotide sequence ID" value="NZ_FOQK01000001.1"/>
</dbReference>
<keyword evidence="3 6" id="KW-0067">ATP-binding</keyword>
<dbReference type="PANTHER" id="PTHR42961:SF2">
    <property type="entry name" value="IRON-SULFUR PROTEIN NUBPL"/>
    <property type="match status" value="1"/>
</dbReference>
<comment type="similarity">
    <text evidence="6">Belongs to the Mrp/NBP35 ATP-binding proteins family.</text>
</comment>
<dbReference type="Proteomes" id="UP000183639">
    <property type="component" value="Unassembled WGS sequence"/>
</dbReference>
<dbReference type="Pfam" id="PF10609">
    <property type="entry name" value="ParA"/>
    <property type="match status" value="1"/>
</dbReference>
<evidence type="ECO:0000313" key="7">
    <source>
        <dbReference type="EMBL" id="SFH65498.1"/>
    </source>
</evidence>
<dbReference type="Gene3D" id="3.40.50.300">
    <property type="entry name" value="P-loop containing nucleotide triphosphate hydrolases"/>
    <property type="match status" value="1"/>
</dbReference>
<evidence type="ECO:0000256" key="4">
    <source>
        <dbReference type="ARBA" id="ARBA00023004"/>
    </source>
</evidence>
<dbReference type="GO" id="GO:0016887">
    <property type="term" value="F:ATP hydrolysis activity"/>
    <property type="evidence" value="ECO:0007669"/>
    <property type="project" value="UniProtKB-UniRule"/>
</dbReference>
<reference evidence="7 8" key="1">
    <citation type="submission" date="2016-10" db="EMBL/GenBank/DDBJ databases">
        <authorList>
            <person name="de Groot N.N."/>
        </authorList>
    </citation>
    <scope>NUCLEOTIDE SEQUENCE [LARGE SCALE GENOMIC DNA]</scope>
    <source>
        <strain evidence="7 8">Z108</strain>
    </source>
</reference>
<dbReference type="OrthoDB" id="9809679at2"/>
<evidence type="ECO:0000256" key="2">
    <source>
        <dbReference type="ARBA" id="ARBA00022741"/>
    </source>
</evidence>
<dbReference type="AlphaFoldDB" id="A0A1I3BT35"/>
<keyword evidence="2 6" id="KW-0547">Nucleotide-binding</keyword>
<dbReference type="GO" id="GO:0140663">
    <property type="term" value="F:ATP-dependent FeS chaperone activity"/>
    <property type="evidence" value="ECO:0007669"/>
    <property type="project" value="InterPro"/>
</dbReference>
<dbReference type="PANTHER" id="PTHR42961">
    <property type="entry name" value="IRON-SULFUR PROTEIN NUBPL"/>
    <property type="match status" value="1"/>
</dbReference>
<organism evidence="7 8">
    <name type="scientific">Selenomonas ruminantium</name>
    <dbReference type="NCBI Taxonomy" id="971"/>
    <lineage>
        <taxon>Bacteria</taxon>
        <taxon>Bacillati</taxon>
        <taxon>Bacillota</taxon>
        <taxon>Negativicutes</taxon>
        <taxon>Selenomonadales</taxon>
        <taxon>Selenomonadaceae</taxon>
        <taxon>Selenomonas</taxon>
    </lineage>
</organism>
<evidence type="ECO:0000256" key="1">
    <source>
        <dbReference type="ARBA" id="ARBA00022723"/>
    </source>
</evidence>
<dbReference type="InterPro" id="IPR033756">
    <property type="entry name" value="YlxH/NBP35"/>
</dbReference>
<name>A0A1I3BT35_SELRU</name>
<sequence length="278" mass="30105">MAEECNHDCSSCGTTCGSDTRKKDMHEAPHELSEIRHVIAVVSGKGGVGKSLVTGLLSEAMSRKGRHVGIIDADITGPSIPKMFGVSAEICGSEAGAYPATTSGGIDIVSMNLLLENGSDPVVWRGPILSGVVKQFWHDFIWNDIDYMFIDMPPGTGDVPLTVMQSIKLDGIVIVTSPQELVSMIVEKAVKMASAMNVPILGLVENMSYFQCPDCGKKHEIFGKSHLQEIADQYKLEILGRIPMDPRLAAECDAGQVETLENIYLQDAAEKLLQLEKD</sequence>
<keyword evidence="1 6" id="KW-0479">Metal-binding</keyword>
<dbReference type="EMBL" id="FOQK01000001">
    <property type="protein sequence ID" value="SFH65498.1"/>
    <property type="molecule type" value="Genomic_DNA"/>
</dbReference>
<dbReference type="InterPro" id="IPR027417">
    <property type="entry name" value="P-loop_NTPase"/>
</dbReference>
<dbReference type="CDD" id="cd02037">
    <property type="entry name" value="Mrp_NBP35"/>
    <property type="match status" value="1"/>
</dbReference>
<dbReference type="InterPro" id="IPR019591">
    <property type="entry name" value="Mrp/NBP35_ATP-bd"/>
</dbReference>
<proteinExistence type="inferred from homology"/>
<keyword evidence="4 6" id="KW-0408">Iron</keyword>